<dbReference type="Pfam" id="PF11066">
    <property type="entry name" value="DUF2867"/>
    <property type="match status" value="1"/>
</dbReference>
<feature type="domain" description="NAD(P)-binding" evidence="1">
    <location>
        <begin position="7"/>
        <end position="145"/>
    </location>
</feature>
<dbReference type="SUPFAM" id="SSF51735">
    <property type="entry name" value="NAD(P)-binding Rossmann-fold domains"/>
    <property type="match status" value="1"/>
</dbReference>
<dbReference type="RefSeq" id="WP_308355985.1">
    <property type="nucleotide sequence ID" value="NZ_CP129970.2"/>
</dbReference>
<dbReference type="AlphaFoldDB" id="A0AA51N811"/>
<proteinExistence type="predicted"/>
<dbReference type="GO" id="GO:0044877">
    <property type="term" value="F:protein-containing complex binding"/>
    <property type="evidence" value="ECO:0007669"/>
    <property type="project" value="TreeGrafter"/>
</dbReference>
<dbReference type="InterPro" id="IPR021295">
    <property type="entry name" value="DUF2867"/>
</dbReference>
<dbReference type="InterPro" id="IPR051207">
    <property type="entry name" value="ComplexI_NDUFA9_subunit"/>
</dbReference>
<reference evidence="2" key="1">
    <citation type="submission" date="2023-08" db="EMBL/GenBank/DDBJ databases">
        <title>Comparative genomics and taxonomic characterization of three novel marine species of genus Marivirga.</title>
        <authorList>
            <person name="Muhammad N."/>
            <person name="Kim S.-G."/>
        </authorList>
    </citation>
    <scope>NUCLEOTIDE SEQUENCE [LARGE SCALE GENOMIC DNA]</scope>
    <source>
        <strain evidence="2">ABR2-2</strain>
    </source>
</reference>
<evidence type="ECO:0000313" key="3">
    <source>
        <dbReference type="Proteomes" id="UP001244443"/>
    </source>
</evidence>
<sequence>MKILLTGANGYIGRRLLPILVMQGHDVICFVRDKRRIELEDRLIDKIEFYEADLLKPEELENLPKDIDAAYYLVHSMGSSSRKFQQMEQETAENFVKAIDTTNCKHIVYLSGISNDEYLSKHLSSRKKTESILNNAKASLTVLRAAIIIGSGGASFEIIRDIVEKLPVMVAPKWLRTKCQPIAIRNVVNYLSGIIGKEEAYGKTFDIGGPDILTYKQMLLIFAEVRGLNRYILTLPVLTPRLSSYWLHFVTSTSYKIARSLVDSMRNEVIVQNKGIEEIVPQQLITYSDAVQMAFDKIAQNEVVSSWKDALASSKINTELLEFVKVPFHGCFVDKRSSFFERDRSEVLTNIWKIGGDRGWYYWNFLWKIRGYMDKAVGGVGLRRGRRSPDQLVAGDSLDFWRVLVANKEEGRLLLFAEMKLPGEAWLEFKLSKEDGKNKITQTATFRPHGLLGRLYWYSIIVFHEFIFNGMMKSIINHQENDNLELADIN</sequence>
<accession>A0AA51N811</accession>
<dbReference type="InterPro" id="IPR016040">
    <property type="entry name" value="NAD(P)-bd_dom"/>
</dbReference>
<gene>
    <name evidence="2" type="ORF">QYS48_26260</name>
</gene>
<dbReference type="PANTHER" id="PTHR12126:SF11">
    <property type="entry name" value="NADH DEHYDROGENASE [UBIQUINONE] 1 ALPHA SUBCOMPLEX SUBUNIT 9, MITOCHONDRIAL"/>
    <property type="match status" value="1"/>
</dbReference>
<keyword evidence="3" id="KW-1185">Reference proteome</keyword>
<dbReference type="Proteomes" id="UP001244443">
    <property type="component" value="Chromosome"/>
</dbReference>
<name>A0AA51N811_9BACT</name>
<dbReference type="Pfam" id="PF13460">
    <property type="entry name" value="NAD_binding_10"/>
    <property type="match status" value="1"/>
</dbReference>
<evidence type="ECO:0000313" key="2">
    <source>
        <dbReference type="EMBL" id="WMN06226.1"/>
    </source>
</evidence>
<dbReference type="PANTHER" id="PTHR12126">
    <property type="entry name" value="NADH-UBIQUINONE OXIDOREDUCTASE 39 KDA SUBUNIT-RELATED"/>
    <property type="match status" value="1"/>
</dbReference>
<dbReference type="InterPro" id="IPR036291">
    <property type="entry name" value="NAD(P)-bd_dom_sf"/>
</dbReference>
<organism evidence="2 3">
    <name type="scientific">Marivirga arenosa</name>
    <dbReference type="NCBI Taxonomy" id="3059076"/>
    <lineage>
        <taxon>Bacteria</taxon>
        <taxon>Pseudomonadati</taxon>
        <taxon>Bacteroidota</taxon>
        <taxon>Cytophagia</taxon>
        <taxon>Cytophagales</taxon>
        <taxon>Marivirgaceae</taxon>
        <taxon>Marivirga</taxon>
    </lineage>
</organism>
<evidence type="ECO:0000259" key="1">
    <source>
        <dbReference type="Pfam" id="PF13460"/>
    </source>
</evidence>
<dbReference type="Gene3D" id="3.40.50.720">
    <property type="entry name" value="NAD(P)-binding Rossmann-like Domain"/>
    <property type="match status" value="1"/>
</dbReference>
<dbReference type="EMBL" id="CP129970">
    <property type="protein sequence ID" value="WMN06226.1"/>
    <property type="molecule type" value="Genomic_DNA"/>
</dbReference>
<protein>
    <submittedName>
        <fullName evidence="2">SDR family oxidoreductase</fullName>
    </submittedName>
</protein>